<feature type="signal peptide" evidence="1">
    <location>
        <begin position="1"/>
        <end position="24"/>
    </location>
</feature>
<dbReference type="Gene3D" id="2.50.20.20">
    <property type="match status" value="1"/>
</dbReference>
<dbReference type="RefSeq" id="WP_185001760.1">
    <property type="nucleotide sequence ID" value="NZ_BAAAUI010000022.1"/>
</dbReference>
<dbReference type="InterPro" id="IPR029046">
    <property type="entry name" value="LolA/LolB/LppX"/>
</dbReference>
<accession>A0A7W7C7G5</accession>
<comment type="caution">
    <text evidence="2">The sequence shown here is derived from an EMBL/GenBank/DDBJ whole genome shotgun (WGS) entry which is preliminary data.</text>
</comment>
<dbReference type="PROSITE" id="PS51257">
    <property type="entry name" value="PROKAR_LIPOPROTEIN"/>
    <property type="match status" value="1"/>
</dbReference>
<gene>
    <name evidence="2" type="ORF">HNR67_001975</name>
</gene>
<dbReference type="EMBL" id="JACHMH010000001">
    <property type="protein sequence ID" value="MBB4675857.1"/>
    <property type="molecule type" value="Genomic_DNA"/>
</dbReference>
<reference evidence="2 3" key="1">
    <citation type="submission" date="2020-08" db="EMBL/GenBank/DDBJ databases">
        <title>Sequencing the genomes of 1000 actinobacteria strains.</title>
        <authorList>
            <person name="Klenk H.-P."/>
        </authorList>
    </citation>
    <scope>NUCLEOTIDE SEQUENCE [LARGE SCALE GENOMIC DNA]</scope>
    <source>
        <strain evidence="2 3">DSM 44230</strain>
    </source>
</reference>
<evidence type="ECO:0008006" key="4">
    <source>
        <dbReference type="Google" id="ProtNLM"/>
    </source>
</evidence>
<feature type="chain" id="PRO_5039642524" description="Lipoprotein" evidence="1">
    <location>
        <begin position="25"/>
        <end position="279"/>
    </location>
</feature>
<evidence type="ECO:0000313" key="2">
    <source>
        <dbReference type="EMBL" id="MBB4675857.1"/>
    </source>
</evidence>
<evidence type="ECO:0000313" key="3">
    <source>
        <dbReference type="Proteomes" id="UP000533598"/>
    </source>
</evidence>
<dbReference type="Proteomes" id="UP000533598">
    <property type="component" value="Unassembled WGS sequence"/>
</dbReference>
<sequence>MRRPLLATTSVLLLTALGACSGGAAPSSSAPATSSAATSAAAAAKLTNVTEFVTAVNAAMLAKKTVHLSTAAADSRKPAESAKTKTQLRFEEGGKVSSLLVAEDGEGKTTVVQLPTEFFLQTADNEKETPGKPWRQVKAGGDDLFSKVMTPVVVRMTEASDPSRGIAHFGTAGQFDAPVPEQVDGVAATKYTITVDYAKVVAATTDKFVKGNFESKIKLNRSALKHEVWLDANNLPLRWRATESGKVEFTSTVDAKFQDWGKPVEIAAPPAAQIGVSAG</sequence>
<evidence type="ECO:0000256" key="1">
    <source>
        <dbReference type="SAM" id="SignalP"/>
    </source>
</evidence>
<dbReference type="SUPFAM" id="SSF89392">
    <property type="entry name" value="Prokaryotic lipoproteins and lipoprotein localization factors"/>
    <property type="match status" value="1"/>
</dbReference>
<keyword evidence="1" id="KW-0732">Signal</keyword>
<protein>
    <recommendedName>
        <fullName evidence="4">Lipoprotein</fullName>
    </recommendedName>
</protein>
<name>A0A7W7C7G5_9PSEU</name>
<keyword evidence="3" id="KW-1185">Reference proteome</keyword>
<proteinExistence type="predicted"/>
<organism evidence="2 3">
    <name type="scientific">Crossiella cryophila</name>
    <dbReference type="NCBI Taxonomy" id="43355"/>
    <lineage>
        <taxon>Bacteria</taxon>
        <taxon>Bacillati</taxon>
        <taxon>Actinomycetota</taxon>
        <taxon>Actinomycetes</taxon>
        <taxon>Pseudonocardiales</taxon>
        <taxon>Pseudonocardiaceae</taxon>
        <taxon>Crossiella</taxon>
    </lineage>
</organism>
<dbReference type="AlphaFoldDB" id="A0A7W7C7G5"/>